<keyword evidence="1" id="KW-0812">Transmembrane</keyword>
<dbReference type="RefSeq" id="WP_099579637.1">
    <property type="nucleotide sequence ID" value="NZ_MJBI02000001.1"/>
</dbReference>
<evidence type="ECO:0000313" key="2">
    <source>
        <dbReference type="EMBL" id="RAI82115.1"/>
    </source>
</evidence>
<accession>A0A2G5NNY4</accession>
<evidence type="ECO:0000256" key="1">
    <source>
        <dbReference type="SAM" id="Phobius"/>
    </source>
</evidence>
<keyword evidence="1" id="KW-1133">Transmembrane helix</keyword>
<proteinExistence type="predicted"/>
<dbReference type="EMBL" id="MJBI02000001">
    <property type="protein sequence ID" value="RAI82115.1"/>
    <property type="molecule type" value="Genomic_DNA"/>
</dbReference>
<dbReference type="Proteomes" id="UP000229523">
    <property type="component" value="Unassembled WGS sequence"/>
</dbReference>
<name>A0A2G5NNY4_9STAP</name>
<gene>
    <name evidence="2" type="ORF">BFS35_000065</name>
</gene>
<protein>
    <submittedName>
        <fullName evidence="2">Uncharacterized protein</fullName>
    </submittedName>
</protein>
<sequence>MPDYQLVKECLLNMKTNKDVVYAAVGGCFGVLLVQFFMSYFTTGNVWEWSEVSHNVIPFLVFFLIILIVIKEYNVRKINR</sequence>
<keyword evidence="3" id="KW-1185">Reference proteome</keyword>
<comment type="caution">
    <text evidence="2">The sequence shown here is derived from an EMBL/GenBank/DDBJ whole genome shotgun (WGS) entry which is preliminary data.</text>
</comment>
<evidence type="ECO:0000313" key="3">
    <source>
        <dbReference type="Proteomes" id="UP000229523"/>
    </source>
</evidence>
<organism evidence="2 3">
    <name type="scientific">Macrococcoides goetzii</name>
    <dbReference type="NCBI Taxonomy" id="1891097"/>
    <lineage>
        <taxon>Bacteria</taxon>
        <taxon>Bacillati</taxon>
        <taxon>Bacillota</taxon>
        <taxon>Bacilli</taxon>
        <taxon>Bacillales</taxon>
        <taxon>Staphylococcaceae</taxon>
        <taxon>Macrococcoides</taxon>
    </lineage>
</organism>
<feature type="transmembrane region" description="Helical" evidence="1">
    <location>
        <begin position="52"/>
        <end position="70"/>
    </location>
</feature>
<keyword evidence="1" id="KW-0472">Membrane</keyword>
<dbReference type="AlphaFoldDB" id="A0A2G5NNY4"/>
<reference evidence="2 3" key="1">
    <citation type="journal article" date="2018" name="Front. Microbiol.">
        <title>Description and Comparative Genomics of Macrococcus caseolyticus subsp. hominis subsp. nov., Macrococcus goetzii sp. nov., Macrococcus epidermidis sp. nov., and Macrococcus bohemicus sp. nov., Novel Macrococci From Human Clinical Material With Virulence Potential and Suspected Uptake of Foreign DNA by Natural Transformation.</title>
        <authorList>
            <person name="Maslanova I."/>
            <person name="Wertheimer Z."/>
            <person name="Sedlacek I."/>
            <person name="Svec P."/>
            <person name="Indrakova A."/>
            <person name="Kovarovic V."/>
            <person name="Schumann P."/>
            <person name="Sproer C."/>
            <person name="Kralova S."/>
            <person name="Sedo O."/>
            <person name="Kristofova L."/>
            <person name="Vrbovska V."/>
            <person name="Fuzik T."/>
            <person name="Petras P."/>
            <person name="Zdrahal Z."/>
            <person name="Ruzickova V."/>
            <person name="Doskar J."/>
            <person name="Pantucek R."/>
        </authorList>
    </citation>
    <scope>NUCLEOTIDE SEQUENCE [LARGE SCALE GENOMIC DNA]</scope>
    <source>
        <strain evidence="2 3">CCM 4927</strain>
    </source>
</reference>
<feature type="transmembrane region" description="Helical" evidence="1">
    <location>
        <begin position="20"/>
        <end position="40"/>
    </location>
</feature>